<evidence type="ECO:0000256" key="4">
    <source>
        <dbReference type="ARBA" id="ARBA00032089"/>
    </source>
</evidence>
<evidence type="ECO:0000256" key="1">
    <source>
        <dbReference type="ARBA" id="ARBA00009369"/>
    </source>
</evidence>
<keyword evidence="3 5" id="KW-0133">Cell shape</keyword>
<gene>
    <name evidence="8" type="ORF">EV197_0152</name>
</gene>
<dbReference type="PANTHER" id="PTHR34138:SF1">
    <property type="entry name" value="CELL SHAPE-DETERMINING PROTEIN MREC"/>
    <property type="match status" value="1"/>
</dbReference>
<comment type="function">
    <text evidence="5">Involved in formation and maintenance of cell shape.</text>
</comment>
<dbReference type="Gene3D" id="2.40.10.340">
    <property type="entry name" value="Rod shape-determining protein MreC, domain 1"/>
    <property type="match status" value="1"/>
</dbReference>
<dbReference type="Gene3D" id="2.40.10.350">
    <property type="entry name" value="Rod shape-determining protein MreC, domain 2"/>
    <property type="match status" value="1"/>
</dbReference>
<feature type="coiled-coil region" evidence="6">
    <location>
        <begin position="60"/>
        <end position="87"/>
    </location>
</feature>
<dbReference type="InterPro" id="IPR042177">
    <property type="entry name" value="Cell/Rod_1"/>
</dbReference>
<evidence type="ECO:0000313" key="8">
    <source>
        <dbReference type="EMBL" id="RZS98950.1"/>
    </source>
</evidence>
<feature type="domain" description="Rod shape-determining protein MreC beta-barrel core" evidence="7">
    <location>
        <begin position="110"/>
        <end position="257"/>
    </location>
</feature>
<dbReference type="InterPro" id="IPR055342">
    <property type="entry name" value="MreC_beta-barrel_core"/>
</dbReference>
<protein>
    <recommendedName>
        <fullName evidence="2 5">Cell shape-determining protein MreC</fullName>
    </recommendedName>
    <alternativeName>
        <fullName evidence="4 5">Cell shape protein MreC</fullName>
    </alternativeName>
</protein>
<dbReference type="EMBL" id="SGXE01000001">
    <property type="protein sequence ID" value="RZS98950.1"/>
    <property type="molecule type" value="Genomic_DNA"/>
</dbReference>
<sequence length="275" mass="31417">MQQIINFLIRNKNSLLYLLLLFLSLFFTVQSHTYHKSKFITSTNFFIGGLYNWQQGVTQYFDLKSENEKLLEENKKLRNRISSLQVQDSLTSYIDSTSFATPYLYIKANVYRNDYSKLDNYILLNKGSKDSIQPDMGVITDKGIVGIVESVSNNYSSVISILNSNSSINAGLKKSNQYGSLVWNGKNPNVVQLETVPRQALLKIGDTIITNGRSTIFPKGIGIGTILDYKLDRSQNYYTIDVKLFNDMTDLGYVYTIQSNRKEEIQELVKTQNEQ</sequence>
<dbReference type="OrthoDB" id="9811827at2"/>
<organism evidence="8 9">
    <name type="scientific">Aquimarina brevivitae</name>
    <dbReference type="NCBI Taxonomy" id="323412"/>
    <lineage>
        <taxon>Bacteria</taxon>
        <taxon>Pseudomonadati</taxon>
        <taxon>Bacteroidota</taxon>
        <taxon>Flavobacteriia</taxon>
        <taxon>Flavobacteriales</taxon>
        <taxon>Flavobacteriaceae</taxon>
        <taxon>Aquimarina</taxon>
    </lineage>
</organism>
<evidence type="ECO:0000259" key="7">
    <source>
        <dbReference type="Pfam" id="PF04085"/>
    </source>
</evidence>
<evidence type="ECO:0000256" key="6">
    <source>
        <dbReference type="SAM" id="Coils"/>
    </source>
</evidence>
<dbReference type="GO" id="GO:0008360">
    <property type="term" value="P:regulation of cell shape"/>
    <property type="evidence" value="ECO:0007669"/>
    <property type="project" value="UniProtKB-KW"/>
</dbReference>
<dbReference type="GO" id="GO:0005886">
    <property type="term" value="C:plasma membrane"/>
    <property type="evidence" value="ECO:0007669"/>
    <property type="project" value="TreeGrafter"/>
</dbReference>
<comment type="similarity">
    <text evidence="1 5">Belongs to the MreC family.</text>
</comment>
<dbReference type="PIRSF" id="PIRSF038471">
    <property type="entry name" value="MreC"/>
    <property type="match status" value="1"/>
</dbReference>
<dbReference type="Proteomes" id="UP000292262">
    <property type="component" value="Unassembled WGS sequence"/>
</dbReference>
<dbReference type="AlphaFoldDB" id="A0A4Q7PGQ9"/>
<evidence type="ECO:0000256" key="2">
    <source>
        <dbReference type="ARBA" id="ARBA00013855"/>
    </source>
</evidence>
<dbReference type="PANTHER" id="PTHR34138">
    <property type="entry name" value="CELL SHAPE-DETERMINING PROTEIN MREC"/>
    <property type="match status" value="1"/>
</dbReference>
<evidence type="ECO:0000256" key="3">
    <source>
        <dbReference type="ARBA" id="ARBA00022960"/>
    </source>
</evidence>
<dbReference type="NCBIfam" id="NF010532">
    <property type="entry name" value="PRK13922.9-3"/>
    <property type="match status" value="1"/>
</dbReference>
<dbReference type="InterPro" id="IPR007221">
    <property type="entry name" value="MreC"/>
</dbReference>
<evidence type="ECO:0000313" key="9">
    <source>
        <dbReference type="Proteomes" id="UP000292262"/>
    </source>
</evidence>
<evidence type="ECO:0000256" key="5">
    <source>
        <dbReference type="PIRNR" id="PIRNR038471"/>
    </source>
</evidence>
<dbReference type="InterPro" id="IPR042175">
    <property type="entry name" value="Cell/Rod_MreC_2"/>
</dbReference>
<name>A0A4Q7PGQ9_9FLAO</name>
<keyword evidence="6" id="KW-0175">Coiled coil</keyword>
<dbReference type="RefSeq" id="WP_130284819.1">
    <property type="nucleotide sequence ID" value="NZ_SGXE01000001.1"/>
</dbReference>
<proteinExistence type="inferred from homology"/>
<accession>A0A4Q7PGQ9</accession>
<reference evidence="8 9" key="1">
    <citation type="submission" date="2019-02" db="EMBL/GenBank/DDBJ databases">
        <title>Genomic Encyclopedia of Type Strains, Phase IV (KMG-IV): sequencing the most valuable type-strain genomes for metagenomic binning, comparative biology and taxonomic classification.</title>
        <authorList>
            <person name="Goeker M."/>
        </authorList>
    </citation>
    <scope>NUCLEOTIDE SEQUENCE [LARGE SCALE GENOMIC DNA]</scope>
    <source>
        <strain evidence="8 9">DSM 17196</strain>
    </source>
</reference>
<keyword evidence="9" id="KW-1185">Reference proteome</keyword>
<dbReference type="Pfam" id="PF04085">
    <property type="entry name" value="MreC"/>
    <property type="match status" value="1"/>
</dbReference>
<comment type="caution">
    <text evidence="8">The sequence shown here is derived from an EMBL/GenBank/DDBJ whole genome shotgun (WGS) entry which is preliminary data.</text>
</comment>